<protein>
    <submittedName>
        <fullName evidence="2">RND transporter</fullName>
    </submittedName>
</protein>
<feature type="transmembrane region" description="Helical" evidence="1">
    <location>
        <begin position="428"/>
        <end position="452"/>
    </location>
</feature>
<reference evidence="2" key="1">
    <citation type="journal article" date="2014" name="Int. J. Syst. Evol. Microbiol.">
        <title>Complete genome sequence of Corynebacterium casei LMG S-19264T (=DSM 44701T), isolated from a smear-ripened cheese.</title>
        <authorList>
            <consortium name="US DOE Joint Genome Institute (JGI-PGF)"/>
            <person name="Walter F."/>
            <person name="Albersmeier A."/>
            <person name="Kalinowski J."/>
            <person name="Ruckert C."/>
        </authorList>
    </citation>
    <scope>NUCLEOTIDE SEQUENCE</scope>
    <source>
        <strain evidence="2">CGMCC 1.15447</strain>
    </source>
</reference>
<keyword evidence="3" id="KW-1185">Reference proteome</keyword>
<dbReference type="GO" id="GO:0042910">
    <property type="term" value="F:xenobiotic transmembrane transporter activity"/>
    <property type="evidence" value="ECO:0007669"/>
    <property type="project" value="TreeGrafter"/>
</dbReference>
<organism evidence="2 3">
    <name type="scientific">Edaphobacter acidisoli</name>
    <dbReference type="NCBI Taxonomy" id="2040573"/>
    <lineage>
        <taxon>Bacteria</taxon>
        <taxon>Pseudomonadati</taxon>
        <taxon>Acidobacteriota</taxon>
        <taxon>Terriglobia</taxon>
        <taxon>Terriglobales</taxon>
        <taxon>Acidobacteriaceae</taxon>
        <taxon>Edaphobacter</taxon>
    </lineage>
</organism>
<evidence type="ECO:0000313" key="3">
    <source>
        <dbReference type="Proteomes" id="UP000648801"/>
    </source>
</evidence>
<accession>A0A916RTB5</accession>
<feature type="transmembrane region" description="Helical" evidence="1">
    <location>
        <begin position="879"/>
        <end position="901"/>
    </location>
</feature>
<name>A0A916RTB5_9BACT</name>
<feature type="transmembrane region" description="Helical" evidence="1">
    <location>
        <begin position="1014"/>
        <end position="1037"/>
    </location>
</feature>
<dbReference type="Gene3D" id="1.20.1640.10">
    <property type="entry name" value="Multidrug efflux transporter AcrB transmembrane domain"/>
    <property type="match status" value="2"/>
</dbReference>
<dbReference type="EMBL" id="BMJB01000001">
    <property type="protein sequence ID" value="GGA69288.1"/>
    <property type="molecule type" value="Genomic_DNA"/>
</dbReference>
<dbReference type="PRINTS" id="PR00702">
    <property type="entry name" value="ACRIFLAVINRP"/>
</dbReference>
<dbReference type="Gene3D" id="3.30.70.1320">
    <property type="entry name" value="Multidrug efflux transporter AcrB pore domain like"/>
    <property type="match status" value="1"/>
</dbReference>
<dbReference type="InterPro" id="IPR027463">
    <property type="entry name" value="AcrB_DN_DC_subdom"/>
</dbReference>
<feature type="transmembrane region" description="Helical" evidence="1">
    <location>
        <begin position="458"/>
        <end position="477"/>
    </location>
</feature>
<feature type="transmembrane region" description="Helical" evidence="1">
    <location>
        <begin position="334"/>
        <end position="353"/>
    </location>
</feature>
<dbReference type="Proteomes" id="UP000648801">
    <property type="component" value="Unassembled WGS sequence"/>
</dbReference>
<evidence type="ECO:0000313" key="2">
    <source>
        <dbReference type="EMBL" id="GGA69288.1"/>
    </source>
</evidence>
<dbReference type="Gene3D" id="3.30.70.1440">
    <property type="entry name" value="Multidrug efflux transporter AcrB pore domain"/>
    <property type="match status" value="1"/>
</dbReference>
<dbReference type="InterPro" id="IPR001036">
    <property type="entry name" value="Acrflvin-R"/>
</dbReference>
<feature type="transmembrane region" description="Helical" evidence="1">
    <location>
        <begin position="983"/>
        <end position="1002"/>
    </location>
</feature>
<sequence>MWIVKLALTRPYTFIVLAILILIAAPVVILNTPTDIFPDINIPVISVAWQYNGLNPEELEGRLTTPYEKALTALVDNIEHIESTTVSGIVVVKIYLQPGASVDTANAQVSSVSQFMLKSLPPGIEPPEIINFSASSVPILQLGLSGKGLSEQQLNDYGLNFIRPQLVTVAGAVVPNVYGGKQRSVILNLDPKRLQAKGLSPLDVLNAMAVQNIVEPSGTVKIGMNEYDVRVNSTPATIEGISNLPIKQVNGATIYIHDVATVSDGSIPQTNVVRQDGHRGVLISILKSGNASTLRVVNGVKAVLPRVRTMVPPNLVIKEIGDQSIFVRASIEGVVREAVIAAVLTGLMILLFLGSWRSTLIIAVSIPLSILSSLIVLGLLGQTINIMTLGGLALAVGILVDDATVTIENIERYLEEGRDLHGAILEGAAQIAVPALVSTLCICIVFLPMFFLSGVSRYLFVPLAEAVVFAMLASYVLSRTLVPTMAMYLLKVHDTRVAPSRNIFARFQRSFERGFERIRSWYLGVLERLVKARKVFIPVFLALCAVTFLLAPYLGQNFFPSSDNGSFILHLRAKSGTRIEETARLCDLVEQSIRKTVPEREMDNILDNIGLPYSPMNFQHSTSGLIGAGDADILVSLKPEHHPTEGYVEDLRKTLSREFPGVTFYFLPSDIVTQVLNFGLPSPIDVQFEGSDIAANRIVANKVLADMQQVPGLVDLRIQQPDDYPVLKINVDRTKAAQGGYTFRDIGGSLLDTLSGSAQTAPMFFLNQKNGVNYSMLAEAPQYDIQSMSDLENIPIASPTAKQPEILADVASISRSTEMPVISHYNLRRVLDIYGNVEGRDLGAVSKQIDKIVAAHNKELPRGTFMRIRGQAATMQHSYIGLLAGLGFAIVLVYLLIVVNFQSWLDPFIIITALPAALAGIVLFLFATHTTLSVPALMGAIMCMGVATANSILVVSFAKERLLHHGDSALAAIEAGSTRFRPVLMTALAMIIGMIPMALGAGEGGEQNAPLGRAVIGGLLCATVATLTFVPAVFSFLHRHTKLVREELAYEEQDENMAGI</sequence>
<dbReference type="RefSeq" id="WP_188759238.1">
    <property type="nucleotide sequence ID" value="NZ_BMJB01000001.1"/>
</dbReference>
<dbReference type="PANTHER" id="PTHR32063:SF8">
    <property type="entry name" value="CATION EFFLUX PROTEIN"/>
    <property type="match status" value="1"/>
</dbReference>
<dbReference type="PANTHER" id="PTHR32063">
    <property type="match status" value="1"/>
</dbReference>
<feature type="transmembrane region" description="Helical" evidence="1">
    <location>
        <begin position="12"/>
        <end position="30"/>
    </location>
</feature>
<keyword evidence="1" id="KW-0472">Membrane</keyword>
<reference evidence="2" key="2">
    <citation type="submission" date="2020-09" db="EMBL/GenBank/DDBJ databases">
        <authorList>
            <person name="Sun Q."/>
            <person name="Zhou Y."/>
        </authorList>
    </citation>
    <scope>NUCLEOTIDE SEQUENCE</scope>
    <source>
        <strain evidence="2">CGMCC 1.15447</strain>
    </source>
</reference>
<dbReference type="Pfam" id="PF00873">
    <property type="entry name" value="ACR_tran"/>
    <property type="match status" value="1"/>
</dbReference>
<dbReference type="SUPFAM" id="SSF82693">
    <property type="entry name" value="Multidrug efflux transporter AcrB pore domain, PN1, PN2, PC1 and PC2 subdomains"/>
    <property type="match status" value="2"/>
</dbReference>
<keyword evidence="1" id="KW-0812">Transmembrane</keyword>
<dbReference type="AlphaFoldDB" id="A0A916RTB5"/>
<dbReference type="GO" id="GO:0005886">
    <property type="term" value="C:plasma membrane"/>
    <property type="evidence" value="ECO:0007669"/>
    <property type="project" value="TreeGrafter"/>
</dbReference>
<feature type="transmembrane region" description="Helical" evidence="1">
    <location>
        <begin position="535"/>
        <end position="554"/>
    </location>
</feature>
<proteinExistence type="predicted"/>
<dbReference type="Gene3D" id="3.30.70.1430">
    <property type="entry name" value="Multidrug efflux transporter AcrB pore domain"/>
    <property type="match status" value="2"/>
</dbReference>
<feature type="transmembrane region" description="Helical" evidence="1">
    <location>
        <begin position="360"/>
        <end position="380"/>
    </location>
</feature>
<keyword evidence="1" id="KW-1133">Transmembrane helix</keyword>
<comment type="caution">
    <text evidence="2">The sequence shown here is derived from an EMBL/GenBank/DDBJ whole genome shotgun (WGS) entry which is preliminary data.</text>
</comment>
<dbReference type="Gene3D" id="3.30.2090.10">
    <property type="entry name" value="Multidrug efflux transporter AcrB TolC docking domain, DN and DC subdomains"/>
    <property type="match status" value="2"/>
</dbReference>
<feature type="transmembrane region" description="Helical" evidence="1">
    <location>
        <begin position="908"/>
        <end position="928"/>
    </location>
</feature>
<feature type="transmembrane region" description="Helical" evidence="1">
    <location>
        <begin position="934"/>
        <end position="958"/>
    </location>
</feature>
<dbReference type="SUPFAM" id="SSF82866">
    <property type="entry name" value="Multidrug efflux transporter AcrB transmembrane domain"/>
    <property type="match status" value="2"/>
</dbReference>
<dbReference type="SUPFAM" id="SSF82714">
    <property type="entry name" value="Multidrug efflux transporter AcrB TolC docking domain, DN and DC subdomains"/>
    <property type="match status" value="2"/>
</dbReference>
<evidence type="ECO:0000256" key="1">
    <source>
        <dbReference type="SAM" id="Phobius"/>
    </source>
</evidence>
<gene>
    <name evidence="2" type="primary">ragC</name>
    <name evidence="2" type="ORF">GCM10011507_20970</name>
</gene>